<comment type="caution">
    <text evidence="1">The sequence shown here is derived from an EMBL/GenBank/DDBJ whole genome shotgun (WGS) entry which is preliminary data.</text>
</comment>
<name>A0ABN1JH43_9FLAO</name>
<proteinExistence type="predicted"/>
<gene>
    <name evidence="1" type="ORF">GCM10009431_09040</name>
</gene>
<dbReference type="NCBIfam" id="NF047436">
    <property type="entry name" value="LA_2272_repeat"/>
    <property type="match status" value="1"/>
</dbReference>
<organism evidence="1 2">
    <name type="scientific">Gaetbulibacter jejuensis</name>
    <dbReference type="NCBI Taxonomy" id="584607"/>
    <lineage>
        <taxon>Bacteria</taxon>
        <taxon>Pseudomonadati</taxon>
        <taxon>Bacteroidota</taxon>
        <taxon>Flavobacteriia</taxon>
        <taxon>Flavobacteriales</taxon>
        <taxon>Flavobacteriaceae</taxon>
        <taxon>Gaetbulibacter</taxon>
    </lineage>
</organism>
<protein>
    <submittedName>
        <fullName evidence="1">Uncharacterized protein</fullName>
    </submittedName>
</protein>
<dbReference type="InterPro" id="IPR058093">
    <property type="entry name" value="LA_2272-like"/>
</dbReference>
<accession>A0ABN1JH43</accession>
<reference evidence="1 2" key="1">
    <citation type="journal article" date="2019" name="Int. J. Syst. Evol. Microbiol.">
        <title>The Global Catalogue of Microorganisms (GCM) 10K type strain sequencing project: providing services to taxonomists for standard genome sequencing and annotation.</title>
        <authorList>
            <consortium name="The Broad Institute Genomics Platform"/>
            <consortium name="The Broad Institute Genome Sequencing Center for Infectious Disease"/>
            <person name="Wu L."/>
            <person name="Ma J."/>
        </authorList>
    </citation>
    <scope>NUCLEOTIDE SEQUENCE [LARGE SCALE GENOMIC DNA]</scope>
    <source>
        <strain evidence="1 2">JCM 15976</strain>
    </source>
</reference>
<evidence type="ECO:0000313" key="1">
    <source>
        <dbReference type="EMBL" id="GAA0739716.1"/>
    </source>
</evidence>
<evidence type="ECO:0000313" key="2">
    <source>
        <dbReference type="Proteomes" id="UP001500736"/>
    </source>
</evidence>
<dbReference type="Proteomes" id="UP001500736">
    <property type="component" value="Unassembled WGS sequence"/>
</dbReference>
<dbReference type="EMBL" id="BAAAGF010000001">
    <property type="protein sequence ID" value="GAA0739716.1"/>
    <property type="molecule type" value="Genomic_DNA"/>
</dbReference>
<keyword evidence="2" id="KW-1185">Reference proteome</keyword>
<sequence length="267" mass="30229">MIIAKINLILRDFINCKCDYSNNFDLNFKTIIMKNYILIAFTFLVSFQGFCQNGIEEKRNLRFPVWITHTKNTDIIGLSLGAFPTDYGNDNRLTRTFGVRLEVFPLSFFYFLAPKTPISNNEETYQSFMNGHTTQQIYGLNLSTGTFEGIDAYGVSVTGFMHYSRKNNGISIAGMSNSIERANGIIIGFGGNEVFQGNGIMLASVWGNGAMRFNGVQISVENVIFEKGRGVQIGFFNRAKNFRGIQLGLWNKNDKRSFPIINWQFKS</sequence>